<dbReference type="GO" id="GO:0016020">
    <property type="term" value="C:membrane"/>
    <property type="evidence" value="ECO:0007669"/>
    <property type="project" value="UniProtKB-SubCell"/>
</dbReference>
<dbReference type="InterPro" id="IPR019594">
    <property type="entry name" value="Glu/Gly-bd"/>
</dbReference>
<dbReference type="InterPro" id="IPR001320">
    <property type="entry name" value="Iontro_rcpt_C"/>
</dbReference>
<keyword evidence="2" id="KW-0813">Transport</keyword>
<comment type="subcellular location">
    <subcellularLocation>
        <location evidence="1">Membrane</location>
        <topology evidence="1">Multi-pass membrane protein</topology>
    </subcellularLocation>
</comment>
<feature type="transmembrane region" description="Helical" evidence="11">
    <location>
        <begin position="319"/>
        <end position="343"/>
    </location>
</feature>
<evidence type="ECO:0000313" key="13">
    <source>
        <dbReference type="EMBL" id="KAH7282481.1"/>
    </source>
</evidence>
<keyword evidence="3 11" id="KW-0812">Transmembrane</keyword>
<keyword evidence="4 11" id="KW-1133">Transmembrane helix</keyword>
<keyword evidence="7" id="KW-0675">Receptor</keyword>
<evidence type="ECO:0000256" key="4">
    <source>
        <dbReference type="ARBA" id="ARBA00022989"/>
    </source>
</evidence>
<gene>
    <name evidence="13" type="ORF">KP509_35G032300</name>
</gene>
<dbReference type="AlphaFoldDB" id="A0A8T2QH23"/>
<feature type="domain" description="Ionotropic glutamate receptor C-terminal" evidence="12">
    <location>
        <begin position="125"/>
        <end position="478"/>
    </location>
</feature>
<evidence type="ECO:0000313" key="14">
    <source>
        <dbReference type="Proteomes" id="UP000825935"/>
    </source>
</evidence>
<evidence type="ECO:0000256" key="11">
    <source>
        <dbReference type="SAM" id="Phobius"/>
    </source>
</evidence>
<sequence>MQTSPSIQRKHCTSMHGKFSPCHYCRGISPTTRSLSSSLHWQERLHGCRIIAAPGFSSLQTSLSLSSISFYFRSTLLLLLIIIAGGHTHATINVSDPQHSSSSQKDQCPENILAPKIVALKQDADLKVLVPNILSLRQFVNCSNRANVTGYCIDVFHAAIRALVDSGSLPLNLSIHYTCFDFPSNLQDNNPTYNDMIELVANGTFDAVVGDITIGHDRSRLVDFTQKYMESGIVIIGKLEKSNVSPWTLFIQPFQSSMWGTILVAFASTGLLICYLESNDHPQLRQGNITHRIGNILWFIVEALILLDRHYFRRTSSRAIMIAWLFFAVLLGASYTAGLSSFLTYNDFSQMNLNILSLESMTEKIGYRKGSIVKDIISRRFNIADDRFVPLRTAEEFSYRLRNKVNGVVAVLDEIPYANIILSDGKFLDCQYGVVDTELVQQGFGFGFYRKRDLANIFSIALANLTENGCLQNLTIQYGMNHESKCSSDASFSKVQWKSALTIFIPLLLILCVCVTAKYVRLRSQTKHQDTQDDSSVHLCGSMTPSRYAEEEVYRNELELMKLS</sequence>
<dbReference type="PANTHER" id="PTHR18966">
    <property type="entry name" value="IONOTROPIC GLUTAMATE RECEPTOR"/>
    <property type="match status" value="1"/>
</dbReference>
<proteinExistence type="predicted"/>
<feature type="transmembrane region" description="Helical" evidence="11">
    <location>
        <begin position="258"/>
        <end position="276"/>
    </location>
</feature>
<evidence type="ECO:0000256" key="2">
    <source>
        <dbReference type="ARBA" id="ARBA00022448"/>
    </source>
</evidence>
<evidence type="ECO:0000256" key="9">
    <source>
        <dbReference type="ARBA" id="ARBA00023286"/>
    </source>
</evidence>
<comment type="caution">
    <text evidence="13">The sequence shown here is derived from an EMBL/GenBank/DDBJ whole genome shotgun (WGS) entry which is preliminary data.</text>
</comment>
<dbReference type="Gene3D" id="1.10.287.70">
    <property type="match status" value="1"/>
</dbReference>
<feature type="transmembrane region" description="Helical" evidence="11">
    <location>
        <begin position="500"/>
        <end position="520"/>
    </location>
</feature>
<evidence type="ECO:0000256" key="10">
    <source>
        <dbReference type="ARBA" id="ARBA00023303"/>
    </source>
</evidence>
<dbReference type="EMBL" id="CM035440">
    <property type="protein sequence ID" value="KAH7282481.1"/>
    <property type="molecule type" value="Genomic_DNA"/>
</dbReference>
<dbReference type="Pfam" id="PF00060">
    <property type="entry name" value="Lig_chan"/>
    <property type="match status" value="1"/>
</dbReference>
<keyword evidence="9" id="KW-1071">Ligand-gated ion channel</keyword>
<evidence type="ECO:0000256" key="1">
    <source>
        <dbReference type="ARBA" id="ARBA00004141"/>
    </source>
</evidence>
<evidence type="ECO:0000256" key="3">
    <source>
        <dbReference type="ARBA" id="ARBA00022692"/>
    </source>
</evidence>
<keyword evidence="6 11" id="KW-0472">Membrane</keyword>
<accession>A0A8T2QH23</accession>
<dbReference type="Gene3D" id="3.40.190.10">
    <property type="entry name" value="Periplasmic binding protein-like II"/>
    <property type="match status" value="1"/>
</dbReference>
<evidence type="ECO:0000259" key="12">
    <source>
        <dbReference type="SMART" id="SM00079"/>
    </source>
</evidence>
<dbReference type="GO" id="GO:0015276">
    <property type="term" value="F:ligand-gated monoatomic ion channel activity"/>
    <property type="evidence" value="ECO:0007669"/>
    <property type="project" value="InterPro"/>
</dbReference>
<dbReference type="Pfam" id="PF10613">
    <property type="entry name" value="Lig_chan-Glu_bd"/>
    <property type="match status" value="1"/>
</dbReference>
<dbReference type="InterPro" id="IPR015683">
    <property type="entry name" value="Ionotropic_Glu_rcpt"/>
</dbReference>
<dbReference type="SMART" id="SM00079">
    <property type="entry name" value="PBPe"/>
    <property type="match status" value="1"/>
</dbReference>
<keyword evidence="10" id="KW-0407">Ion channel</keyword>
<organism evidence="13 14">
    <name type="scientific">Ceratopteris richardii</name>
    <name type="common">Triangle waterfern</name>
    <dbReference type="NCBI Taxonomy" id="49495"/>
    <lineage>
        <taxon>Eukaryota</taxon>
        <taxon>Viridiplantae</taxon>
        <taxon>Streptophyta</taxon>
        <taxon>Embryophyta</taxon>
        <taxon>Tracheophyta</taxon>
        <taxon>Polypodiopsida</taxon>
        <taxon>Polypodiidae</taxon>
        <taxon>Polypodiales</taxon>
        <taxon>Pteridineae</taxon>
        <taxon>Pteridaceae</taxon>
        <taxon>Parkerioideae</taxon>
        <taxon>Ceratopteris</taxon>
    </lineage>
</organism>
<dbReference type="Proteomes" id="UP000825935">
    <property type="component" value="Chromosome 35"/>
</dbReference>
<dbReference type="SUPFAM" id="SSF53850">
    <property type="entry name" value="Periplasmic binding protein-like II"/>
    <property type="match status" value="1"/>
</dbReference>
<evidence type="ECO:0000256" key="7">
    <source>
        <dbReference type="ARBA" id="ARBA00023170"/>
    </source>
</evidence>
<keyword evidence="8" id="KW-0325">Glycoprotein</keyword>
<evidence type="ECO:0000256" key="5">
    <source>
        <dbReference type="ARBA" id="ARBA00023065"/>
    </source>
</evidence>
<keyword evidence="5" id="KW-0406">Ion transport</keyword>
<keyword evidence="14" id="KW-1185">Reference proteome</keyword>
<evidence type="ECO:0000256" key="6">
    <source>
        <dbReference type="ARBA" id="ARBA00023136"/>
    </source>
</evidence>
<name>A0A8T2QH23_CERRI</name>
<reference evidence="13" key="1">
    <citation type="submission" date="2021-08" db="EMBL/GenBank/DDBJ databases">
        <title>WGS assembly of Ceratopteris richardii.</title>
        <authorList>
            <person name="Marchant D.B."/>
            <person name="Chen G."/>
            <person name="Jenkins J."/>
            <person name="Shu S."/>
            <person name="Leebens-Mack J."/>
            <person name="Grimwood J."/>
            <person name="Schmutz J."/>
            <person name="Soltis P."/>
            <person name="Soltis D."/>
            <person name="Chen Z.-H."/>
        </authorList>
    </citation>
    <scope>NUCLEOTIDE SEQUENCE</scope>
    <source>
        <strain evidence="13">Whitten #5841</strain>
        <tissue evidence="13">Leaf</tissue>
    </source>
</reference>
<evidence type="ECO:0000256" key="8">
    <source>
        <dbReference type="ARBA" id="ARBA00023180"/>
    </source>
</evidence>
<dbReference type="OrthoDB" id="5984008at2759"/>
<protein>
    <recommendedName>
        <fullName evidence="12">Ionotropic glutamate receptor C-terminal domain-containing protein</fullName>
    </recommendedName>
</protein>